<proteinExistence type="predicted"/>
<evidence type="ECO:0000313" key="1">
    <source>
        <dbReference type="EMBL" id="MFC1849597.1"/>
    </source>
</evidence>
<accession>A0ABV6YTQ8</accession>
<sequence>MSEIIKEKIDNKTIIIETFEILTPSEKREVLTEIQKRMERDKDFDELFKMLKEIWELNKDIDDEELEKDIQEAVDYVRSKNV</sequence>
<reference evidence="1 2" key="1">
    <citation type="submission" date="2024-09" db="EMBL/GenBank/DDBJ databases">
        <title>Laminarin stimulates single cell rates of sulfate reduction while oxygen inhibits transcriptomic activity in coastal marine sediment.</title>
        <authorList>
            <person name="Lindsay M."/>
            <person name="Orcutt B."/>
            <person name="Emerson D."/>
            <person name="Stepanauskas R."/>
            <person name="D'Angelo T."/>
        </authorList>
    </citation>
    <scope>NUCLEOTIDE SEQUENCE [LARGE SCALE GENOMIC DNA]</scope>
    <source>
        <strain evidence="1">SAG AM-311-K15</strain>
    </source>
</reference>
<protein>
    <submittedName>
        <fullName evidence="1">Uncharacterized protein</fullName>
    </submittedName>
</protein>
<keyword evidence="2" id="KW-1185">Reference proteome</keyword>
<organism evidence="1 2">
    <name type="scientific">candidate division CSSED10-310 bacterium</name>
    <dbReference type="NCBI Taxonomy" id="2855610"/>
    <lineage>
        <taxon>Bacteria</taxon>
        <taxon>Bacteria division CSSED10-310</taxon>
    </lineage>
</organism>
<dbReference type="EMBL" id="JBHPBY010000047">
    <property type="protein sequence ID" value="MFC1849597.1"/>
    <property type="molecule type" value="Genomic_DNA"/>
</dbReference>
<gene>
    <name evidence="1" type="ORF">ACFL27_05250</name>
</gene>
<name>A0ABV6YTQ8_UNCC1</name>
<evidence type="ECO:0000313" key="2">
    <source>
        <dbReference type="Proteomes" id="UP001594351"/>
    </source>
</evidence>
<dbReference type="Proteomes" id="UP001594351">
    <property type="component" value="Unassembled WGS sequence"/>
</dbReference>
<comment type="caution">
    <text evidence="1">The sequence shown here is derived from an EMBL/GenBank/DDBJ whole genome shotgun (WGS) entry which is preliminary data.</text>
</comment>